<gene>
    <name evidence="5" type="ORF">H6H00_03345</name>
</gene>
<protein>
    <submittedName>
        <fullName evidence="5">PD-(D/E)XK nuclease family protein</fullName>
    </submittedName>
</protein>
<evidence type="ECO:0000256" key="3">
    <source>
        <dbReference type="ARBA" id="ARBA00023204"/>
    </source>
</evidence>
<dbReference type="Gene3D" id="3.90.320.10">
    <property type="match status" value="1"/>
</dbReference>
<keyword evidence="3" id="KW-0234">DNA repair</keyword>
<sequence>MDGQLGFDFVAPRLVKVTPARLGTWRDCPRRYRLGYLDRAPRGGGRATSTLGAVVHLALRAYYALSPDRRTPDAAAALVDRNWSGEGFRDLAQQDRYRERARGWVAAYVADPAGLSDGTEPLAVEQWVSVSTERIVAEGRVDRIDARGGEAVVVDYKTGRRRLSAEDARDSEALALYAVATSRTLRRPCTRVELHHLPTGEVHAFEHDAATLRAAVRRAEGTAAELADATDALADGGDPEALFPPRTSPGCATCGVRRHCPEGRAAAPEPASWDGLAP</sequence>
<evidence type="ECO:0000313" key="6">
    <source>
        <dbReference type="Proteomes" id="UP000515728"/>
    </source>
</evidence>
<keyword evidence="2" id="KW-0378">Hydrolase</keyword>
<keyword evidence="1" id="KW-0227">DNA damage</keyword>
<dbReference type="RefSeq" id="WP_185719907.1">
    <property type="nucleotide sequence ID" value="NZ_BAAAWI010000001.1"/>
</dbReference>
<name>A0A7G7MJW7_9PSEU</name>
<organism evidence="5 6">
    <name type="scientific">Pseudonocardia petroleophila</name>
    <dbReference type="NCBI Taxonomy" id="37331"/>
    <lineage>
        <taxon>Bacteria</taxon>
        <taxon>Bacillati</taxon>
        <taxon>Actinomycetota</taxon>
        <taxon>Actinomycetes</taxon>
        <taxon>Pseudonocardiales</taxon>
        <taxon>Pseudonocardiaceae</taxon>
        <taxon>Pseudonocardia</taxon>
    </lineage>
</organism>
<dbReference type="EMBL" id="CP060131">
    <property type="protein sequence ID" value="QNG53078.1"/>
    <property type="molecule type" value="Genomic_DNA"/>
</dbReference>
<dbReference type="GO" id="GO:0006281">
    <property type="term" value="P:DNA repair"/>
    <property type="evidence" value="ECO:0007669"/>
    <property type="project" value="UniProtKB-KW"/>
</dbReference>
<dbReference type="Pfam" id="PF12705">
    <property type="entry name" value="PDDEXK_1"/>
    <property type="match status" value="1"/>
</dbReference>
<keyword evidence="2" id="KW-0067">ATP-binding</keyword>
<dbReference type="GO" id="GO:0004386">
    <property type="term" value="F:helicase activity"/>
    <property type="evidence" value="ECO:0007669"/>
    <property type="project" value="UniProtKB-KW"/>
</dbReference>
<feature type="domain" description="PD-(D/E)XK endonuclease-like" evidence="4">
    <location>
        <begin position="17"/>
        <end position="261"/>
    </location>
</feature>
<proteinExistence type="predicted"/>
<evidence type="ECO:0000313" key="5">
    <source>
        <dbReference type="EMBL" id="QNG53078.1"/>
    </source>
</evidence>
<evidence type="ECO:0000256" key="2">
    <source>
        <dbReference type="ARBA" id="ARBA00022806"/>
    </source>
</evidence>
<dbReference type="Proteomes" id="UP000515728">
    <property type="component" value="Chromosome"/>
</dbReference>
<accession>A0A7G7MJW7</accession>
<reference evidence="5 6" key="1">
    <citation type="submission" date="2020-08" db="EMBL/GenBank/DDBJ databases">
        <authorList>
            <person name="Mo P."/>
        </authorList>
    </citation>
    <scope>NUCLEOTIDE SEQUENCE [LARGE SCALE GENOMIC DNA]</scope>
    <source>
        <strain evidence="5 6">CGMCC 4.1532</strain>
    </source>
</reference>
<keyword evidence="6" id="KW-1185">Reference proteome</keyword>
<dbReference type="AlphaFoldDB" id="A0A7G7MJW7"/>
<keyword evidence="2" id="KW-0347">Helicase</keyword>
<dbReference type="InterPro" id="IPR038726">
    <property type="entry name" value="PDDEXK_AddAB-type"/>
</dbReference>
<dbReference type="InterPro" id="IPR011604">
    <property type="entry name" value="PDDEXK-like_dom_sf"/>
</dbReference>
<dbReference type="KEGG" id="ppel:H6H00_03345"/>
<evidence type="ECO:0000256" key="1">
    <source>
        <dbReference type="ARBA" id="ARBA00022763"/>
    </source>
</evidence>
<evidence type="ECO:0000259" key="4">
    <source>
        <dbReference type="Pfam" id="PF12705"/>
    </source>
</evidence>
<keyword evidence="2" id="KW-0547">Nucleotide-binding</keyword>